<name>A0A2T4UM29_9ACTN</name>
<dbReference type="AlphaFoldDB" id="A0A2T4UM29"/>
<dbReference type="EMBL" id="PYYB01000001">
    <property type="protein sequence ID" value="PTL60264.1"/>
    <property type="molecule type" value="Genomic_DNA"/>
</dbReference>
<protein>
    <submittedName>
        <fullName evidence="1">Uncharacterized protein</fullName>
    </submittedName>
</protein>
<reference evidence="1 2" key="1">
    <citation type="submission" date="2018-03" db="EMBL/GenBank/DDBJ databases">
        <title>Aquarubrobacter algicola gen. nov., sp. nov., a novel actinobacterium isolated from shallow eutrophic lake during the end of cyanobacterial harmful algal blooms.</title>
        <authorList>
            <person name="Chun S.J."/>
        </authorList>
    </citation>
    <scope>NUCLEOTIDE SEQUENCE [LARGE SCALE GENOMIC DNA]</scope>
    <source>
        <strain evidence="1 2">Seoho-28</strain>
    </source>
</reference>
<accession>A0A2T4UM29</accession>
<proteinExistence type="predicted"/>
<evidence type="ECO:0000313" key="1">
    <source>
        <dbReference type="EMBL" id="PTL60264.1"/>
    </source>
</evidence>
<comment type="caution">
    <text evidence="1">The sequence shown here is derived from an EMBL/GenBank/DDBJ whole genome shotgun (WGS) entry which is preliminary data.</text>
</comment>
<dbReference type="Proteomes" id="UP000240739">
    <property type="component" value="Unassembled WGS sequence"/>
</dbReference>
<keyword evidence="2" id="KW-1185">Reference proteome</keyword>
<organism evidence="1 2">
    <name type="scientific">Paraconexibacter algicola</name>
    <dbReference type="NCBI Taxonomy" id="2133960"/>
    <lineage>
        <taxon>Bacteria</taxon>
        <taxon>Bacillati</taxon>
        <taxon>Actinomycetota</taxon>
        <taxon>Thermoleophilia</taxon>
        <taxon>Solirubrobacterales</taxon>
        <taxon>Paraconexibacteraceae</taxon>
        <taxon>Paraconexibacter</taxon>
    </lineage>
</organism>
<gene>
    <name evidence="1" type="ORF">C7Y72_11755</name>
</gene>
<evidence type="ECO:0000313" key="2">
    <source>
        <dbReference type="Proteomes" id="UP000240739"/>
    </source>
</evidence>
<sequence length="97" mass="10506">MSPLTSVQVAAYTTAAGEDRILQALRGSRGYRLNDLPAAAGEGQAYLVEADIPDVEELRAVVMDYLAQTELSGLVPMDLRRIYPDAPGWVRGERDAA</sequence>
<dbReference type="RefSeq" id="WP_107568909.1">
    <property type="nucleotide sequence ID" value="NZ_PYYB01000001.1"/>
</dbReference>